<evidence type="ECO:0000259" key="3">
    <source>
        <dbReference type="Pfam" id="PF01212"/>
    </source>
</evidence>
<dbReference type="InterPro" id="IPR015424">
    <property type="entry name" value="PyrdxlP-dep_Trfase"/>
</dbReference>
<dbReference type="PANTHER" id="PTHR32325:SF4">
    <property type="entry name" value="TRYPTOPHANASE"/>
    <property type="match status" value="1"/>
</dbReference>
<protein>
    <recommendedName>
        <fullName evidence="3">Aromatic amino acid beta-eliminating lyase/threonine aldolase domain-containing protein</fullName>
    </recommendedName>
</protein>
<comment type="caution">
    <text evidence="4">The sequence shown here is derived from an EMBL/GenBank/DDBJ whole genome shotgun (WGS) entry which is preliminary data.</text>
</comment>
<organism evidence="4">
    <name type="scientific">marine sediment metagenome</name>
    <dbReference type="NCBI Taxonomy" id="412755"/>
    <lineage>
        <taxon>unclassified sequences</taxon>
        <taxon>metagenomes</taxon>
        <taxon>ecological metagenomes</taxon>
    </lineage>
</organism>
<accession>X1A3H7</accession>
<feature type="non-terminal residue" evidence="4">
    <location>
        <position position="114"/>
    </location>
</feature>
<dbReference type="SUPFAM" id="SSF53383">
    <property type="entry name" value="PLP-dependent transferases"/>
    <property type="match status" value="1"/>
</dbReference>
<gene>
    <name evidence="4" type="ORF">S01H4_10440</name>
</gene>
<dbReference type="InterPro" id="IPR001597">
    <property type="entry name" value="ArAA_b-elim_lyase/Thr_aldolase"/>
</dbReference>
<dbReference type="Pfam" id="PF01212">
    <property type="entry name" value="Beta_elim_lyase"/>
    <property type="match status" value="1"/>
</dbReference>
<evidence type="ECO:0000313" key="4">
    <source>
        <dbReference type="EMBL" id="GAG64732.1"/>
    </source>
</evidence>
<name>X1A3H7_9ZZZZ</name>
<feature type="domain" description="Aromatic amino acid beta-eliminating lyase/threonine aldolase" evidence="3">
    <location>
        <begin position="11"/>
        <end position="114"/>
    </location>
</feature>
<comment type="cofactor">
    <cofactor evidence="1">
        <name>pyridoxal 5'-phosphate</name>
        <dbReference type="ChEBI" id="CHEBI:597326"/>
    </cofactor>
</comment>
<dbReference type="EMBL" id="BART01003993">
    <property type="protein sequence ID" value="GAG64732.1"/>
    <property type="molecule type" value="Genomic_DNA"/>
</dbReference>
<dbReference type="InterPro" id="IPR015421">
    <property type="entry name" value="PyrdxlP-dep_Trfase_major"/>
</dbReference>
<dbReference type="PANTHER" id="PTHR32325">
    <property type="entry name" value="BETA-ELIMINATING LYASE-LIKE PROTEIN-RELATED"/>
    <property type="match status" value="1"/>
</dbReference>
<dbReference type="GO" id="GO:0006520">
    <property type="term" value="P:amino acid metabolic process"/>
    <property type="evidence" value="ECO:0007669"/>
    <property type="project" value="InterPro"/>
</dbReference>
<evidence type="ECO:0000256" key="2">
    <source>
        <dbReference type="ARBA" id="ARBA00022898"/>
    </source>
</evidence>
<keyword evidence="2" id="KW-0663">Pyridoxal phosphate</keyword>
<evidence type="ECO:0000256" key="1">
    <source>
        <dbReference type="ARBA" id="ARBA00001933"/>
    </source>
</evidence>
<sequence>MLFSTLTEVLKKIAREKKYFIPNNGHFDTTAANIAANRIIPVNLFSSDILDEFPLDQIEIKNPFKGDMDTKKLEELINIEGRDSIPLIYLTITNNTAAGQPVSIKNIKSVQRIA</sequence>
<reference evidence="4" key="1">
    <citation type="journal article" date="2014" name="Front. Microbiol.">
        <title>High frequency of phylogenetically diverse reductive dehalogenase-homologous genes in deep subseafloor sedimentary metagenomes.</title>
        <authorList>
            <person name="Kawai M."/>
            <person name="Futagami T."/>
            <person name="Toyoda A."/>
            <person name="Takaki Y."/>
            <person name="Nishi S."/>
            <person name="Hori S."/>
            <person name="Arai W."/>
            <person name="Tsubouchi T."/>
            <person name="Morono Y."/>
            <person name="Uchiyama I."/>
            <person name="Ito T."/>
            <person name="Fujiyama A."/>
            <person name="Inagaki F."/>
            <person name="Takami H."/>
        </authorList>
    </citation>
    <scope>NUCLEOTIDE SEQUENCE</scope>
    <source>
        <strain evidence="4">Expedition CK06-06</strain>
    </source>
</reference>
<dbReference type="GO" id="GO:0016829">
    <property type="term" value="F:lyase activity"/>
    <property type="evidence" value="ECO:0007669"/>
    <property type="project" value="InterPro"/>
</dbReference>
<dbReference type="AlphaFoldDB" id="X1A3H7"/>
<proteinExistence type="predicted"/>
<dbReference type="Gene3D" id="3.40.640.10">
    <property type="entry name" value="Type I PLP-dependent aspartate aminotransferase-like (Major domain)"/>
    <property type="match status" value="1"/>
</dbReference>